<name>A0ABS7L5U8_9FIRM</name>
<dbReference type="InterPro" id="IPR043768">
    <property type="entry name" value="DUF5714"/>
</dbReference>
<evidence type="ECO:0000313" key="2">
    <source>
        <dbReference type="EMBL" id="MBY0758337.1"/>
    </source>
</evidence>
<dbReference type="GO" id="GO:0008168">
    <property type="term" value="F:methyltransferase activity"/>
    <property type="evidence" value="ECO:0007669"/>
    <property type="project" value="UniProtKB-KW"/>
</dbReference>
<keyword evidence="2" id="KW-0808">Transferase</keyword>
<dbReference type="Proteomes" id="UP000779049">
    <property type="component" value="Unassembled WGS sequence"/>
</dbReference>
<dbReference type="Pfam" id="PF18978">
    <property type="entry name" value="DUF5714"/>
    <property type="match status" value="1"/>
</dbReference>
<dbReference type="RefSeq" id="WP_087198880.1">
    <property type="nucleotide sequence ID" value="NZ_CP173660.1"/>
</dbReference>
<accession>A0ABS7L5U8</accession>
<reference evidence="2 3" key="1">
    <citation type="journal article" date="2020" name="New Microbes New Infect">
        <title>Sellimonas caecigallum sp. nov., description and genome sequence of a new member of the Sellimonas genus isolated from the cecum of feral chicken.</title>
        <authorList>
            <person name="Wongkuna S."/>
            <person name="Ghimire S."/>
            <person name="Antony L."/>
            <person name="Chankhamhaengdecha S."/>
            <person name="Janvilisri T."/>
            <person name="Scaria J."/>
        </authorList>
    </citation>
    <scope>NUCLEOTIDE SEQUENCE [LARGE SCALE GENOMIC DNA]</scope>
    <source>
        <strain evidence="2 3">SW451</strain>
    </source>
</reference>
<dbReference type="EMBL" id="VIRV01000004">
    <property type="protein sequence ID" value="MBY0758337.1"/>
    <property type="molecule type" value="Genomic_DNA"/>
</dbReference>
<feature type="domain" description="DUF5714" evidence="1">
    <location>
        <begin position="58"/>
        <end position="231"/>
    </location>
</feature>
<keyword evidence="3" id="KW-1185">Reference proteome</keyword>
<comment type="caution">
    <text evidence="2">The sequence shown here is derived from an EMBL/GenBank/DDBJ whole genome shotgun (WGS) entry which is preliminary data.</text>
</comment>
<proteinExistence type="predicted"/>
<sequence>MNRNVNACLICGKELIYQETAKTMECSICHRLFPSNACCADGHFVCDECHEAQGLQTIRSVCLSETSKNPIFLAQKIMADPFIYMHGPEHHVLVGAVLLTAYKNAGGNLDLPKALSIMEERGKQVPGGVCGFWGSCGAGISTGIYFSILSGSTPLSGTSWGLSNQMSSRALKSIGEHGGPRCCKRDSFLAILEAAKFTEEKTGVKMEIPEQISCSFHEENGQCLKKHCPFHP</sequence>
<gene>
    <name evidence="2" type="ORF">FLB61_04385</name>
</gene>
<evidence type="ECO:0000313" key="3">
    <source>
        <dbReference type="Proteomes" id="UP000779049"/>
    </source>
</evidence>
<protein>
    <submittedName>
        <fullName evidence="2">SAM-dependent methyltransferase</fullName>
    </submittedName>
</protein>
<keyword evidence="2" id="KW-0489">Methyltransferase</keyword>
<evidence type="ECO:0000259" key="1">
    <source>
        <dbReference type="Pfam" id="PF18978"/>
    </source>
</evidence>
<organism evidence="2 3">
    <name type="scientific">Sellimonas caecigallum</name>
    <dbReference type="NCBI Taxonomy" id="2592333"/>
    <lineage>
        <taxon>Bacteria</taxon>
        <taxon>Bacillati</taxon>
        <taxon>Bacillota</taxon>
        <taxon>Clostridia</taxon>
        <taxon>Lachnospirales</taxon>
        <taxon>Lachnospiraceae</taxon>
        <taxon>Sellimonas</taxon>
    </lineage>
</organism>
<dbReference type="GO" id="GO:0032259">
    <property type="term" value="P:methylation"/>
    <property type="evidence" value="ECO:0007669"/>
    <property type="project" value="UniProtKB-KW"/>
</dbReference>